<dbReference type="InParanoid" id="A0A673ZKQ0"/>
<protein>
    <recommendedName>
        <fullName evidence="1">DnaJ homologue subfamily C GRV2/DNAJC13 N-terminal domain-containing protein</fullName>
    </recommendedName>
</protein>
<dbReference type="PANTHER" id="PTHR36983">
    <property type="entry name" value="DNAJ HOMOLOG SUBFAMILY C MEMBER 13"/>
    <property type="match status" value="1"/>
</dbReference>
<accession>A0A673ZKQ0</accession>
<dbReference type="GO" id="GO:0010008">
    <property type="term" value="C:endosome membrane"/>
    <property type="evidence" value="ECO:0007669"/>
    <property type="project" value="TreeGrafter"/>
</dbReference>
<dbReference type="GO" id="GO:0006898">
    <property type="term" value="P:receptor-mediated endocytosis"/>
    <property type="evidence" value="ECO:0007669"/>
    <property type="project" value="TreeGrafter"/>
</dbReference>
<organism evidence="2 3">
    <name type="scientific">Salmo trutta</name>
    <name type="common">Brown trout</name>
    <dbReference type="NCBI Taxonomy" id="8032"/>
    <lineage>
        <taxon>Eukaryota</taxon>
        <taxon>Metazoa</taxon>
        <taxon>Chordata</taxon>
        <taxon>Craniata</taxon>
        <taxon>Vertebrata</taxon>
        <taxon>Euteleostomi</taxon>
        <taxon>Actinopterygii</taxon>
        <taxon>Neopterygii</taxon>
        <taxon>Teleostei</taxon>
        <taxon>Protacanthopterygii</taxon>
        <taxon>Salmoniformes</taxon>
        <taxon>Salmonidae</taxon>
        <taxon>Salmoninae</taxon>
        <taxon>Salmo</taxon>
    </lineage>
</organism>
<dbReference type="Pfam" id="PF19432">
    <property type="entry name" value="RME-8_N"/>
    <property type="match status" value="1"/>
</dbReference>
<reference evidence="2" key="1">
    <citation type="submission" date="2025-08" db="UniProtKB">
        <authorList>
            <consortium name="Ensembl"/>
        </authorList>
    </citation>
    <scope>IDENTIFICATION</scope>
</reference>
<keyword evidence="3" id="KW-1185">Reference proteome</keyword>
<evidence type="ECO:0000313" key="3">
    <source>
        <dbReference type="Proteomes" id="UP000472277"/>
    </source>
</evidence>
<dbReference type="GO" id="GO:2000641">
    <property type="term" value="P:regulation of early endosome to late endosome transport"/>
    <property type="evidence" value="ECO:0007669"/>
    <property type="project" value="InterPro"/>
</dbReference>
<dbReference type="PANTHER" id="PTHR36983:SF2">
    <property type="entry name" value="DNAJ HOMOLOG SUBFAMILY C MEMBER 13"/>
    <property type="match status" value="1"/>
</dbReference>
<dbReference type="Proteomes" id="UP000472277">
    <property type="component" value="Chromosome 2"/>
</dbReference>
<dbReference type="GO" id="GO:0007032">
    <property type="term" value="P:endosome organization"/>
    <property type="evidence" value="ECO:0007669"/>
    <property type="project" value="InterPro"/>
</dbReference>
<dbReference type="InterPro" id="IPR044978">
    <property type="entry name" value="GRV2/DNAJC13"/>
</dbReference>
<proteinExistence type="predicted"/>
<sequence length="174" mass="19122">MSDQALTFRLDDNSSLTKCLCLSFSDGNFADAVFRFNANVSYSGVLHAVTQDGLFSENKEKLISNAILALLSQECELPGLNAELESHFHAIRRLVASKAGFQAFTQLPKFREKLGVKTVKALKRNNNGVTHAAIDMLCALMCVSAICIPRGGTESAHTPSYTQYWCGDMTVHRM</sequence>
<dbReference type="AlphaFoldDB" id="A0A673ZKQ0"/>
<reference evidence="2" key="2">
    <citation type="submission" date="2025-09" db="UniProtKB">
        <authorList>
            <consortium name="Ensembl"/>
        </authorList>
    </citation>
    <scope>IDENTIFICATION</scope>
</reference>
<dbReference type="Ensembl" id="ENSSTUT00000049908.1">
    <property type="protein sequence ID" value="ENSSTUP00000047854.1"/>
    <property type="gene ID" value="ENSSTUG00000020117.1"/>
</dbReference>
<feature type="domain" description="DnaJ homologue subfamily C GRV2/DNAJC13 N-terminal" evidence="1">
    <location>
        <begin position="11"/>
        <end position="141"/>
    </location>
</feature>
<evidence type="ECO:0000313" key="2">
    <source>
        <dbReference type="Ensembl" id="ENSSTUP00000047854.1"/>
    </source>
</evidence>
<dbReference type="InterPro" id="IPR045802">
    <property type="entry name" value="GRV2/DNAJC13_N"/>
</dbReference>
<evidence type="ECO:0000259" key="1">
    <source>
        <dbReference type="Pfam" id="PF19432"/>
    </source>
</evidence>
<name>A0A673ZKQ0_SALTR</name>
<dbReference type="GeneTree" id="ENSGT00940000174939"/>